<dbReference type="AlphaFoldDB" id="A0A067BXJ6"/>
<dbReference type="PANTHER" id="PTHR44656:SF7">
    <property type="entry name" value="DEHYDROGENASE_REDUCTASE SDR FAMILY MEMBER 12"/>
    <property type="match status" value="1"/>
</dbReference>
<proteinExistence type="predicted"/>
<dbReference type="PRINTS" id="PR00081">
    <property type="entry name" value="GDHRDH"/>
</dbReference>
<reference evidence="1 2" key="1">
    <citation type="journal article" date="2013" name="PLoS Genet.">
        <title>Distinctive expansion of potential virulence genes in the genome of the oomycete fish pathogen Saprolegnia parasitica.</title>
        <authorList>
            <person name="Jiang R.H."/>
            <person name="de Bruijn I."/>
            <person name="Haas B.J."/>
            <person name="Belmonte R."/>
            <person name="Lobach L."/>
            <person name="Christie J."/>
            <person name="van den Ackerveken G."/>
            <person name="Bottin A."/>
            <person name="Bulone V."/>
            <person name="Diaz-Moreno S.M."/>
            <person name="Dumas B."/>
            <person name="Fan L."/>
            <person name="Gaulin E."/>
            <person name="Govers F."/>
            <person name="Grenville-Briggs L.J."/>
            <person name="Horner N.R."/>
            <person name="Levin J.Z."/>
            <person name="Mammella M."/>
            <person name="Meijer H.J."/>
            <person name="Morris P."/>
            <person name="Nusbaum C."/>
            <person name="Oome S."/>
            <person name="Phillips A.J."/>
            <person name="van Rooyen D."/>
            <person name="Rzeszutek E."/>
            <person name="Saraiva M."/>
            <person name="Secombes C.J."/>
            <person name="Seidl M.F."/>
            <person name="Snel B."/>
            <person name="Stassen J.H."/>
            <person name="Sykes S."/>
            <person name="Tripathy S."/>
            <person name="van den Berg H."/>
            <person name="Vega-Arreguin J.C."/>
            <person name="Wawra S."/>
            <person name="Young S.K."/>
            <person name="Zeng Q."/>
            <person name="Dieguez-Uribeondo J."/>
            <person name="Russ C."/>
            <person name="Tyler B.M."/>
            <person name="van West P."/>
        </authorList>
    </citation>
    <scope>NUCLEOTIDE SEQUENCE [LARGE SCALE GENOMIC DNA]</scope>
    <source>
        <strain evidence="1 2">CBS 223.65</strain>
    </source>
</reference>
<dbReference type="Pfam" id="PF00106">
    <property type="entry name" value="adh_short"/>
    <property type="match status" value="1"/>
</dbReference>
<sequence>MSYSGLASLQWYFTGLCHYGARGYRKASTTWVETPVDVSSRHYAVTGANSGLGFAIATQLAQLGAHVHLVCRDAGRAEAARKAIVDVSSHDPTKVHVHLGDLGKQKDVHTIAASLAAAAPSLDGLVNNAGMLAKEAVFTEDDVESSMAVAINGTYLLTALLLPQLRNHADGAIGRVVNMSSGGQYLGSLDLVDVRGKTRAGDKFDGTLAYMLAKKTQVALTMEFAKRFPLGQDKIAFHAMNPGWATTPGTTSSIGGFTRLHGWMMRTPEQGADTAVWLCTAPEPATSSGLFWLDRRVVPTEMSWASTAHTEADRSTLWARVAEICGRDAGTA</sequence>
<dbReference type="OMA" id="TYIMTTA"/>
<organism evidence="1 2">
    <name type="scientific">Saprolegnia parasitica (strain CBS 223.65)</name>
    <dbReference type="NCBI Taxonomy" id="695850"/>
    <lineage>
        <taxon>Eukaryota</taxon>
        <taxon>Sar</taxon>
        <taxon>Stramenopiles</taxon>
        <taxon>Oomycota</taxon>
        <taxon>Saprolegniomycetes</taxon>
        <taxon>Saprolegniales</taxon>
        <taxon>Saprolegniaceae</taxon>
        <taxon>Saprolegnia</taxon>
    </lineage>
</organism>
<evidence type="ECO:0000313" key="2">
    <source>
        <dbReference type="Proteomes" id="UP000030745"/>
    </source>
</evidence>
<dbReference type="EMBL" id="KK583259">
    <property type="protein sequence ID" value="KDO23008.1"/>
    <property type="molecule type" value="Genomic_DNA"/>
</dbReference>
<evidence type="ECO:0000313" key="1">
    <source>
        <dbReference type="EMBL" id="KDO23008.1"/>
    </source>
</evidence>
<dbReference type="InterPro" id="IPR052992">
    <property type="entry name" value="SDR_member_12"/>
</dbReference>
<dbReference type="KEGG" id="spar:SPRG_11854"/>
<dbReference type="GeneID" id="24133865"/>
<dbReference type="STRING" id="695850.A0A067BXJ6"/>
<dbReference type="VEuPathDB" id="FungiDB:SPRG_11854"/>
<dbReference type="OrthoDB" id="417891at2759"/>
<dbReference type="Proteomes" id="UP000030745">
    <property type="component" value="Unassembled WGS sequence"/>
</dbReference>
<dbReference type="SUPFAM" id="SSF51735">
    <property type="entry name" value="NAD(P)-binding Rossmann-fold domains"/>
    <property type="match status" value="1"/>
</dbReference>
<dbReference type="Gene3D" id="3.40.50.720">
    <property type="entry name" value="NAD(P)-binding Rossmann-like Domain"/>
    <property type="match status" value="1"/>
</dbReference>
<dbReference type="InterPro" id="IPR036291">
    <property type="entry name" value="NAD(P)-bd_dom_sf"/>
</dbReference>
<name>A0A067BXJ6_SAPPC</name>
<protein>
    <submittedName>
        <fullName evidence="1">Uncharacterized protein</fullName>
    </submittedName>
</protein>
<dbReference type="RefSeq" id="XP_012206296.1">
    <property type="nucleotide sequence ID" value="XM_012350906.1"/>
</dbReference>
<accession>A0A067BXJ6</accession>
<dbReference type="PANTHER" id="PTHR44656">
    <property type="entry name" value="DEHYDROGENASE/REDUCTASE SDR FAMILY MEMBER 12"/>
    <property type="match status" value="1"/>
</dbReference>
<dbReference type="InterPro" id="IPR002347">
    <property type="entry name" value="SDR_fam"/>
</dbReference>
<keyword evidence="2" id="KW-1185">Reference proteome</keyword>
<gene>
    <name evidence="1" type="ORF">SPRG_11854</name>
</gene>